<dbReference type="Gene3D" id="1.25.40.20">
    <property type="entry name" value="Ankyrin repeat-containing domain"/>
    <property type="match status" value="6"/>
</dbReference>
<dbReference type="InterPro" id="IPR027417">
    <property type="entry name" value="P-loop_NTPase"/>
</dbReference>
<feature type="repeat" description="ANK" evidence="3">
    <location>
        <begin position="643"/>
        <end position="675"/>
    </location>
</feature>
<dbReference type="Pfam" id="PF20720">
    <property type="entry name" value="nSTAND3"/>
    <property type="match status" value="1"/>
</dbReference>
<feature type="repeat" description="ANK" evidence="3">
    <location>
        <begin position="1219"/>
        <end position="1251"/>
    </location>
</feature>
<dbReference type="Pfam" id="PF18738">
    <property type="entry name" value="HEPN_DZIP3"/>
    <property type="match status" value="1"/>
</dbReference>
<name>A0A8B6FN48_MYTGA</name>
<dbReference type="InterPro" id="IPR002110">
    <property type="entry name" value="Ankyrin_rpt"/>
</dbReference>
<feature type="repeat" description="ANK" evidence="3">
    <location>
        <begin position="1304"/>
        <end position="1336"/>
    </location>
</feature>
<feature type="repeat" description="ANK" evidence="3">
    <location>
        <begin position="742"/>
        <end position="774"/>
    </location>
</feature>
<evidence type="ECO:0000256" key="2">
    <source>
        <dbReference type="ARBA" id="ARBA00023043"/>
    </source>
</evidence>
<dbReference type="InterPro" id="IPR036770">
    <property type="entry name" value="Ankyrin_rpt-contain_sf"/>
</dbReference>
<dbReference type="PANTHER" id="PTHR24123:SF143">
    <property type="entry name" value="INVERSIN"/>
    <property type="match status" value="1"/>
</dbReference>
<keyword evidence="2 3" id="KW-0040">ANK repeat</keyword>
<evidence type="ECO:0000259" key="5">
    <source>
        <dbReference type="Pfam" id="PF20720"/>
    </source>
</evidence>
<accession>A0A8B6FN48</accession>
<feature type="repeat" description="ANK" evidence="3">
    <location>
        <begin position="577"/>
        <end position="609"/>
    </location>
</feature>
<evidence type="ECO:0000313" key="6">
    <source>
        <dbReference type="EMBL" id="VDI51420.1"/>
    </source>
</evidence>
<dbReference type="InterPro" id="IPR051165">
    <property type="entry name" value="Multifunctional_ANK_Repeat"/>
</dbReference>
<dbReference type="PANTHER" id="PTHR24123">
    <property type="entry name" value="ANKYRIN REPEAT-CONTAINING"/>
    <property type="match status" value="1"/>
</dbReference>
<dbReference type="EMBL" id="UYJE01007052">
    <property type="protein sequence ID" value="VDI51420.1"/>
    <property type="molecule type" value="Genomic_DNA"/>
</dbReference>
<reference evidence="6" key="1">
    <citation type="submission" date="2018-11" db="EMBL/GenBank/DDBJ databases">
        <authorList>
            <person name="Alioto T."/>
            <person name="Alioto T."/>
        </authorList>
    </citation>
    <scope>NUCLEOTIDE SEQUENCE</scope>
</reference>
<feature type="repeat" description="ANK" evidence="3">
    <location>
        <begin position="676"/>
        <end position="708"/>
    </location>
</feature>
<dbReference type="InterPro" id="IPR049050">
    <property type="entry name" value="nSTAND3"/>
</dbReference>
<dbReference type="InterPro" id="IPR041249">
    <property type="entry name" value="HEPN_DZIP3"/>
</dbReference>
<sequence>MPVSQNFDISHMVCILRNLTNIAVPSNGFDQLPAHNETYDGADLARIKHYRNFLFHGNRSTIPTQQFNDIWSDLTAAVFRLSPTMKVRCDMLRSQKLTTECFCYDSHQEEVNAWENKDTWFIKTDAVQYIWDNLQTSTCIHVTGLPGVGKTFTIHHIALQLRDALGYIIIPCCRPADIPLHFRKGRNVVFVVDDICGKFTIDENEVREWNKYISEELAILSSGNIKILTSNRYQVFQDHRFKMLKVFSKNICDLSFGSNCTSVWEKEKIALKYLPQDIFEKIKLHIGQMDYFPLMCQQYNSRPITDPLKFFNNPFDVLEEEISAMREEDKLKYCALLVCVLLNGSIRKADMKYEKCLRVGIYEDGYDFIDETTADETEIYGIHSKFSRNELQNIFDICELNRETPTNLIFRQYDCLLNTYMKKIGHNYNCIHDKVFELLCNYFGKHLQREVIVYSDSKVIRDHTHLLSMNEEHDSVAILVETDNETLYFSRIIRDICQGRIYDVFCNNQMKFRIFRLKFINFLQANPELNLNKLFYTKDKSGDEGTDPVTSLYIVCCKGYQDLAEYILAKTDNFFDRNYHPMNAAASVGHCHLLELMISKGAEVNHRDDSGHTPMTMACLSKHVTAVKLLIQNGADLNKRTNKGPTPLMWVCTSSDKTMVELLLYHGADIDKPDYEGKTPVMWSRKCAENKMFDFLIYKGADLNKGDNNAWTPLMWACFYGLTNIVNTLILNRADINQVNDFGWTSFMIACSSGKEDIVKFLIGKGVEINMREKLGRTALMLACAERQENVVKILIENKANIDCQDKYGVTPLIDLCSKGHVLLVDILLKNLADCNKADNEGWTPLMVSCFSNNYRLINSLVEHGADLDKTNIHGETALVIVCMGVIKRQIAFCTDTGIYKHYVNFDKLDHRNNEVALTIIKCLLSNGANINKPDYQGSSALMWACKNNQIEKASYLIEKGANVNHTSSNGKSILQMALQEGRYDIIKLLFNDDFNEFTELMNAIKHNDIETIEFISEHYFKMHKNKNSSCQRNITEKWTDWINGIDSEGDTPLLLSCRNRNIDIVECLIKKGADVNISSCNGLTALRVACIHKEPKLVQLLIKAGANVYSELVYAFKRQDNSTVDLLFYSIPNINEMLYKSCKFKEIGLAYFLIERGADIVQGIEEIDQGKEDISNIIWLSECIEPSQALLLACRNNSISIITALLTLGANVNICSKNRKTPLMFASHMSSIKIVKLLLRKGAWVNAIDINGWDPLRWALFGVKMKNVDHLIRKGASIETTFNSVMRDANPSLLYPLMQKGRNSSRFLSIACEYSDINIVQILLFNGAKVNYLDREKKTPLMKACKVGNKDIISLLVKHGSCVNDDLFKAVKLGDNNLAKRLIEAGGSLNKVFFYSCLENNKQVQHALIKLGLDINNVLRLACCEHNLWAVKQILNFEFDINFSDEKGFTILMTACRYSNDEIFKVLLKVGKANIFKSLKSAYVAEGSQFCKMLIGKCRNEDLSETLFQASRMGHFEIMQLLIEKNVDINQHDEAGDSPLMIACTNEYQLYAELLINNGADTLETFKWAFRHNDVNSTRFLLECGADVNRRDPIEWSPLTWICFIRQENITNNRCLSSEQESIINLLILNGADVNYALQNVCEMQFDIDKESSIELLIDKGADINHTDKNGRKLLKLLKRDGNNECVKLLQLYGRKKKKCIVM</sequence>
<organism evidence="6 7">
    <name type="scientific">Mytilus galloprovincialis</name>
    <name type="common">Mediterranean mussel</name>
    <dbReference type="NCBI Taxonomy" id="29158"/>
    <lineage>
        <taxon>Eukaryota</taxon>
        <taxon>Metazoa</taxon>
        <taxon>Spiralia</taxon>
        <taxon>Lophotrochozoa</taxon>
        <taxon>Mollusca</taxon>
        <taxon>Bivalvia</taxon>
        <taxon>Autobranchia</taxon>
        <taxon>Pteriomorphia</taxon>
        <taxon>Mytilida</taxon>
        <taxon>Mytiloidea</taxon>
        <taxon>Mytilidae</taxon>
        <taxon>Mytilinae</taxon>
        <taxon>Mytilus</taxon>
    </lineage>
</organism>
<feature type="repeat" description="ANK" evidence="3">
    <location>
        <begin position="841"/>
        <end position="873"/>
    </location>
</feature>
<feature type="repeat" description="ANK" evidence="3">
    <location>
        <begin position="709"/>
        <end position="741"/>
    </location>
</feature>
<evidence type="ECO:0008006" key="8">
    <source>
        <dbReference type="Google" id="ProtNLM"/>
    </source>
</evidence>
<dbReference type="SUPFAM" id="SSF48403">
    <property type="entry name" value="Ankyrin repeat"/>
    <property type="match status" value="4"/>
</dbReference>
<keyword evidence="1" id="KW-0677">Repeat</keyword>
<feature type="domain" description="Novel STAND NTPase 3" evidence="5">
    <location>
        <begin position="121"/>
        <end position="274"/>
    </location>
</feature>
<comment type="caution">
    <text evidence="6">The sequence shown here is derived from an EMBL/GenBank/DDBJ whole genome shotgun (WGS) entry which is preliminary data.</text>
</comment>
<dbReference type="PROSITE" id="PS50297">
    <property type="entry name" value="ANK_REP_REGION"/>
    <property type="match status" value="11"/>
</dbReference>
<dbReference type="Pfam" id="PF12796">
    <property type="entry name" value="Ank_2"/>
    <property type="match status" value="7"/>
</dbReference>
<feature type="repeat" description="ANK" evidence="3">
    <location>
        <begin position="610"/>
        <end position="642"/>
    </location>
</feature>
<dbReference type="Pfam" id="PF13637">
    <property type="entry name" value="Ank_4"/>
    <property type="match status" value="1"/>
</dbReference>
<feature type="domain" description="DZIP3-like HEPN" evidence="4">
    <location>
        <begin position="3"/>
        <end position="99"/>
    </location>
</feature>
<feature type="repeat" description="ANK" evidence="3">
    <location>
        <begin position="1049"/>
        <end position="1081"/>
    </location>
</feature>
<feature type="repeat" description="ANK" evidence="3">
    <location>
        <begin position="1503"/>
        <end position="1535"/>
    </location>
</feature>
<dbReference type="PROSITE" id="PS50088">
    <property type="entry name" value="ANK_REPEAT"/>
    <property type="match status" value="17"/>
</dbReference>
<gene>
    <name evidence="6" type="ORF">MGAL_10B047734</name>
</gene>
<dbReference type="SMART" id="SM00248">
    <property type="entry name" value="ANK"/>
    <property type="match status" value="28"/>
</dbReference>
<evidence type="ECO:0000256" key="3">
    <source>
        <dbReference type="PROSITE-ProRule" id="PRU00023"/>
    </source>
</evidence>
<dbReference type="SUPFAM" id="SSF52540">
    <property type="entry name" value="P-loop containing nucleoside triphosphate hydrolases"/>
    <property type="match status" value="1"/>
</dbReference>
<feature type="repeat" description="ANK" evidence="3">
    <location>
        <begin position="937"/>
        <end position="969"/>
    </location>
</feature>
<evidence type="ECO:0000313" key="7">
    <source>
        <dbReference type="Proteomes" id="UP000596742"/>
    </source>
</evidence>
<evidence type="ECO:0000259" key="4">
    <source>
        <dbReference type="Pfam" id="PF18738"/>
    </source>
</evidence>
<feature type="repeat" description="ANK" evidence="3">
    <location>
        <begin position="775"/>
        <end position="807"/>
    </location>
</feature>
<dbReference type="OrthoDB" id="6718656at2759"/>
<feature type="repeat" description="ANK" evidence="3">
    <location>
        <begin position="1082"/>
        <end position="1109"/>
    </location>
</feature>
<dbReference type="Proteomes" id="UP000596742">
    <property type="component" value="Unassembled WGS sequence"/>
</dbReference>
<evidence type="ECO:0000256" key="1">
    <source>
        <dbReference type="ARBA" id="ARBA00022737"/>
    </source>
</evidence>
<protein>
    <recommendedName>
        <fullName evidence="8">DZIP3-like HEPN domain-containing protein</fullName>
    </recommendedName>
</protein>
<feature type="repeat" description="ANK" evidence="3">
    <location>
        <begin position="1337"/>
        <end position="1365"/>
    </location>
</feature>
<keyword evidence="7" id="KW-1185">Reference proteome</keyword>
<feature type="repeat" description="ANK" evidence="3">
    <location>
        <begin position="1186"/>
        <end position="1218"/>
    </location>
</feature>
<feature type="repeat" description="ANK" evidence="3">
    <location>
        <begin position="808"/>
        <end position="840"/>
    </location>
</feature>
<proteinExistence type="predicted"/>